<keyword evidence="1" id="KW-0862">Zinc</keyword>
<dbReference type="PANTHER" id="PTHR46624">
    <property type="entry name" value="AGAP002036-PA"/>
    <property type="match status" value="1"/>
</dbReference>
<dbReference type="Gene3D" id="3.40.50.300">
    <property type="entry name" value="P-loop containing nucleotide triphosphate hydrolases"/>
    <property type="match status" value="1"/>
</dbReference>
<dbReference type="InterPro" id="IPR042427">
    <property type="entry name" value="ZFYV1"/>
</dbReference>
<name>A0ABM1BKU6_LIMPO</name>
<accession>A0ABM1BKU6</accession>
<protein>
    <submittedName>
        <fullName evidence="4 5">Zinc finger FYVE domain-containing protein 1-like</fullName>
    </submittedName>
</protein>
<dbReference type="InterPro" id="IPR000315">
    <property type="entry name" value="Znf_B-box"/>
</dbReference>
<dbReference type="PROSITE" id="PS50119">
    <property type="entry name" value="ZF_BBOX"/>
    <property type="match status" value="2"/>
</dbReference>
<feature type="domain" description="B box-type" evidence="2">
    <location>
        <begin position="37"/>
        <end position="82"/>
    </location>
</feature>
<sequence length="570" mass="63607">MRSPSVCSGTTCISSPRPGKSITRKLPITRPSRKVCQERLACKGAKPEAAYFCTECGTYQCIPCETLLHENIKFLLHEREQLKPIAAELLCQLNCEDQNLADIWCIDCSKNLCFVCDRTVHSDGCKKVHRRNPFEPETEDFLSCTEGLLEGGEKSEIEEENVLITFTNTCTSKMISLGSENLYSIPDVACETLALERKEPPTIESSAIDLDGDLSISSFLLVDEKENIKVSSETDFIAKLDCPSHTPVKVVSIFGNTGEGKSHTLNHTFFRGKEVFKTSITQSSCTVGVWAAYDPLSKAIILDTEGLLGTTANHNQRTRLLLKVLAVSDIVIYRTRAERLHNDLFTFLGDASKAYCRHFSRELKAASERCKFVGPLSSLGPAVIIFHETLHTQILKEENGQSPEEILKLRFQKLSQSVDAFSALEYVGTQTSLLPTSFFGLQRAVQKHLQNSSVRSARSSTVVYQALKVLNEKFNGELEKTLPSSFPDQYFACNNHCLSCSVRCSNSMNHTRDGTPHIATTKCRYQHQYDNRIFMCKACYERGEEVLVFPKTSAASDSTWMGLAKFAWSG</sequence>
<dbReference type="PANTHER" id="PTHR46624:SF4">
    <property type="entry name" value="FYVE-TYPE DOMAIN-CONTAINING PROTEIN"/>
    <property type="match status" value="1"/>
</dbReference>
<dbReference type="GeneID" id="106468142"/>
<keyword evidence="1" id="KW-0479">Metal-binding</keyword>
<dbReference type="CDD" id="cd19757">
    <property type="entry name" value="Bbox1"/>
    <property type="match status" value="1"/>
</dbReference>
<organism evidence="3 4">
    <name type="scientific">Limulus polyphemus</name>
    <name type="common">Atlantic horseshoe crab</name>
    <dbReference type="NCBI Taxonomy" id="6850"/>
    <lineage>
        <taxon>Eukaryota</taxon>
        <taxon>Metazoa</taxon>
        <taxon>Ecdysozoa</taxon>
        <taxon>Arthropoda</taxon>
        <taxon>Chelicerata</taxon>
        <taxon>Merostomata</taxon>
        <taxon>Xiphosura</taxon>
        <taxon>Limulidae</taxon>
        <taxon>Limulus</taxon>
    </lineage>
</organism>
<evidence type="ECO:0000256" key="1">
    <source>
        <dbReference type="PROSITE-ProRule" id="PRU00024"/>
    </source>
</evidence>
<evidence type="ECO:0000313" key="3">
    <source>
        <dbReference type="Proteomes" id="UP000694941"/>
    </source>
</evidence>
<evidence type="ECO:0000313" key="5">
    <source>
        <dbReference type="RefSeq" id="XP_022252158.1"/>
    </source>
</evidence>
<feature type="domain" description="B box-type" evidence="2">
    <location>
        <begin position="86"/>
        <end position="134"/>
    </location>
</feature>
<dbReference type="RefSeq" id="XP_022252158.1">
    <property type="nucleotide sequence ID" value="XM_022396450.1"/>
</dbReference>
<evidence type="ECO:0000313" key="4">
    <source>
        <dbReference type="RefSeq" id="XP_013784007.1"/>
    </source>
</evidence>
<keyword evidence="1" id="KW-0863">Zinc-finger</keyword>
<dbReference type="SUPFAM" id="SSF57184">
    <property type="entry name" value="Growth factor receptor domain"/>
    <property type="match status" value="1"/>
</dbReference>
<gene>
    <name evidence="4 5" type="primary">LOC106468142</name>
</gene>
<dbReference type="InterPro" id="IPR009030">
    <property type="entry name" value="Growth_fac_rcpt_cys_sf"/>
</dbReference>
<dbReference type="SUPFAM" id="SSF52540">
    <property type="entry name" value="P-loop containing nucleoside triphosphate hydrolases"/>
    <property type="match status" value="1"/>
</dbReference>
<dbReference type="Proteomes" id="UP000694941">
    <property type="component" value="Unplaced"/>
</dbReference>
<proteinExistence type="predicted"/>
<dbReference type="InterPro" id="IPR027417">
    <property type="entry name" value="P-loop_NTPase"/>
</dbReference>
<dbReference type="RefSeq" id="XP_013784007.1">
    <property type="nucleotide sequence ID" value="XM_013928553.2"/>
</dbReference>
<keyword evidence="3" id="KW-1185">Reference proteome</keyword>
<evidence type="ECO:0000259" key="2">
    <source>
        <dbReference type="PROSITE" id="PS50119"/>
    </source>
</evidence>
<reference evidence="4 5" key="1">
    <citation type="submission" date="2025-05" db="UniProtKB">
        <authorList>
            <consortium name="RefSeq"/>
        </authorList>
    </citation>
    <scope>IDENTIFICATION</scope>
    <source>
        <tissue evidence="4 5">Muscle</tissue>
    </source>
</reference>